<keyword evidence="2" id="KW-1185">Reference proteome</keyword>
<protein>
    <submittedName>
        <fullName evidence="1">Predicted ATPase, AAA+ superfamily</fullName>
    </submittedName>
</protein>
<organism evidence="1 2">
    <name type="scientific">Micromonospora echinofusca</name>
    <dbReference type="NCBI Taxonomy" id="47858"/>
    <lineage>
        <taxon>Bacteria</taxon>
        <taxon>Bacillati</taxon>
        <taxon>Actinomycetota</taxon>
        <taxon>Actinomycetes</taxon>
        <taxon>Micromonosporales</taxon>
        <taxon>Micromonosporaceae</taxon>
        <taxon>Micromonospora</taxon>
    </lineage>
</organism>
<dbReference type="RefSeq" id="WP_172896457.1">
    <property type="nucleotide sequence ID" value="NZ_LT607733.1"/>
</dbReference>
<name>A0A1C5G6W8_MICEH</name>
<evidence type="ECO:0000313" key="2">
    <source>
        <dbReference type="Proteomes" id="UP000198251"/>
    </source>
</evidence>
<dbReference type="EMBL" id="LT607733">
    <property type="protein sequence ID" value="SCG15501.1"/>
    <property type="molecule type" value="Genomic_DNA"/>
</dbReference>
<accession>A0A1C5G6W8</accession>
<dbReference type="Proteomes" id="UP000198251">
    <property type="component" value="Chromosome I"/>
</dbReference>
<dbReference type="Pfam" id="PF04465">
    <property type="entry name" value="DUF499"/>
    <property type="match status" value="1"/>
</dbReference>
<dbReference type="AlphaFoldDB" id="A0A1C5G6W8"/>
<dbReference type="InterPro" id="IPR007555">
    <property type="entry name" value="DUF499"/>
</dbReference>
<sequence>MTLLSALAPRKDVLVGTLTESRFAAGLEDVIAGRAADAYAEPSKFFAQTYPSEGLRTLLNEALGRLLGTRPDAASVLRLETAFGGGKTHNLIALYHAARGRLTAELVPSFMDPAVLAGDSAEPAVAAFVGTTAGASTFPGIAGVAASTPWGYLALQIAGTDGYEIVRQDDETLSAPGSDQLKRVFGGRPVLILIDEIARYLSSAAARKVGDSTLAKQTLAFLMALLEAADSSERVVVVITTAGEADAFAGDTEAVSAALKEVSSLLARKELVLRASGEADLPKILARRLFETDIEHLPERLAIASKYADAADAAHAAGLDLPTDMLGARFAKEIEAAFPFHPDLIRVLDKRLSTIPNFQRTRGALRLLARAVRRIWDAGQDLDLIHLHHIDLSDQVLAEELSSRIDRPLYEPVIRVDIAQQSGGAPSHADEVDARMGTPYGRRLATAAYLFSLTRDVPGVPASLLYGAILAPGDDQNLIAKALDGLENTCWYLHADVRGYRFSTEASLVRLIQEAEDKISGGKVRERATKILSEQYKDSALKVRRAWEDAKVPDNSEDAYLVVYHWDDFGDAKGVDPAKRVPQKIVDTYERAPAGGVREFRNRLVFLAPNAQLHEPMLKAVRRLMALEQLKTTPELLASLGEDKRGEVAKQSSEALGLARVAVCNHVNVLYVPDKKGLESTVLTTVTSASLLPNQTDAVIASLDAMDKLLRDGSKPLDPAWVGTKLGAQFNTAQPTMELARAFARRPDLKLVLDREKLVNLLVAGVRNGVWEYQAPDGGPAGWSTKTRPGPTPRLGEDALMHPPGSAPEIGTEPCPLCGKVHEGVCAEGLGGGGETKAREFAANGSAGPAMVNARQAAVEAGRNTATRLRVSVSTVGDDAGKELQRLLTVPAGAGPKARTIYRVDARVQLDDPSHVVHVDFTGTPGDYGVLREPLRALLGRQASVTASVDITWTEPVELQGPELAAVVTASQSTGPTKCDIRLTTEGDA</sequence>
<reference evidence="1 2" key="1">
    <citation type="submission" date="2016-06" db="EMBL/GenBank/DDBJ databases">
        <authorList>
            <person name="Kjaerup R.B."/>
            <person name="Dalgaard T.S."/>
            <person name="Juul-Madsen H.R."/>
        </authorList>
    </citation>
    <scope>NUCLEOTIDE SEQUENCE [LARGE SCALE GENOMIC DNA]</scope>
    <source>
        <strain evidence="1 2">DSM 43913</strain>
    </source>
</reference>
<gene>
    <name evidence="1" type="ORF">GA0070610_1735</name>
</gene>
<dbReference type="GeneID" id="95801578"/>
<proteinExistence type="predicted"/>
<evidence type="ECO:0000313" key="1">
    <source>
        <dbReference type="EMBL" id="SCG15501.1"/>
    </source>
</evidence>